<dbReference type="GO" id="GO:0045202">
    <property type="term" value="C:synapse"/>
    <property type="evidence" value="ECO:0007669"/>
    <property type="project" value="GOC"/>
</dbReference>
<dbReference type="GO" id="GO:0007005">
    <property type="term" value="P:mitochondrion organization"/>
    <property type="evidence" value="ECO:0007669"/>
    <property type="project" value="InterPro"/>
</dbReference>
<feature type="region of interest" description="Disordered" evidence="2">
    <location>
        <begin position="748"/>
        <end position="815"/>
    </location>
</feature>
<dbReference type="GeneID" id="108897742"/>
<dbReference type="KEGG" id="lcf:108897742"/>
<evidence type="ECO:0000313" key="4">
    <source>
        <dbReference type="RefSeq" id="XP_018553018.1"/>
    </source>
</evidence>
<feature type="coiled-coil region" evidence="1">
    <location>
        <begin position="682"/>
        <end position="716"/>
    </location>
</feature>
<feature type="region of interest" description="Disordered" evidence="2">
    <location>
        <begin position="15"/>
        <end position="253"/>
    </location>
</feature>
<feature type="compositionally biased region" description="Basic and acidic residues" evidence="2">
    <location>
        <begin position="136"/>
        <end position="147"/>
    </location>
</feature>
<dbReference type="GO" id="GO:0005814">
    <property type="term" value="C:centriole"/>
    <property type="evidence" value="ECO:0007669"/>
    <property type="project" value="InterPro"/>
</dbReference>
<dbReference type="GO" id="GO:0007268">
    <property type="term" value="P:chemical synaptic transmission"/>
    <property type="evidence" value="ECO:0007669"/>
    <property type="project" value="InterPro"/>
</dbReference>
<keyword evidence="1" id="KW-0175">Coiled coil</keyword>
<evidence type="ECO:0000256" key="2">
    <source>
        <dbReference type="SAM" id="MobiDB-lite"/>
    </source>
</evidence>
<organism evidence="3 4">
    <name type="scientific">Lates calcarifer</name>
    <name type="common">Barramundi</name>
    <name type="synonym">Holocentrus calcarifer</name>
    <dbReference type="NCBI Taxonomy" id="8187"/>
    <lineage>
        <taxon>Eukaryota</taxon>
        <taxon>Metazoa</taxon>
        <taxon>Chordata</taxon>
        <taxon>Craniata</taxon>
        <taxon>Vertebrata</taxon>
        <taxon>Euteleostomi</taxon>
        <taxon>Actinopterygii</taxon>
        <taxon>Neopterygii</taxon>
        <taxon>Teleostei</taxon>
        <taxon>Neoteleostei</taxon>
        <taxon>Acanthomorphata</taxon>
        <taxon>Carangaria</taxon>
        <taxon>Carangaria incertae sedis</taxon>
        <taxon>Centropomidae</taxon>
        <taxon>Lates</taxon>
    </lineage>
</organism>
<dbReference type="PANTHER" id="PTHR36170">
    <property type="entry name" value="CENTROSOMAL PROTEIN OF 89 KDA"/>
    <property type="match status" value="1"/>
</dbReference>
<name>A0AAJ7VGS9_LATCA</name>
<feature type="compositionally biased region" description="Basic and acidic residues" evidence="2">
    <location>
        <begin position="792"/>
        <end position="815"/>
    </location>
</feature>
<feature type="compositionally biased region" description="Acidic residues" evidence="2">
    <location>
        <begin position="120"/>
        <end position="135"/>
    </location>
</feature>
<feature type="compositionally biased region" description="Basic and acidic residues" evidence="2">
    <location>
        <begin position="98"/>
        <end position="108"/>
    </location>
</feature>
<feature type="coiled-coil region" evidence="1">
    <location>
        <begin position="264"/>
        <end position="331"/>
    </location>
</feature>
<dbReference type="AlphaFoldDB" id="A0AAJ7VGS9"/>
<feature type="compositionally biased region" description="Polar residues" evidence="2">
    <location>
        <begin position="759"/>
        <end position="772"/>
    </location>
</feature>
<protein>
    <submittedName>
        <fullName evidence="4">Centrosomal protein of 89 kDa</fullName>
    </submittedName>
</protein>
<reference evidence="4" key="1">
    <citation type="submission" date="2025-08" db="UniProtKB">
        <authorList>
            <consortium name="RefSeq"/>
        </authorList>
    </citation>
    <scope>IDENTIFICATION</scope>
    <source>
        <tissue evidence="4">Brain</tissue>
    </source>
</reference>
<dbReference type="PANTHER" id="PTHR36170:SF1">
    <property type="entry name" value="CENTROSOMAL PROTEIN OF 89 KDA"/>
    <property type="match status" value="1"/>
</dbReference>
<dbReference type="RefSeq" id="XP_018553018.1">
    <property type="nucleotide sequence ID" value="XM_018697502.2"/>
</dbReference>
<sequence length="815" mass="92824">MLKFSFRRDKDKDFKHIAPGLIPAASIAPKPAVPRTPPPRSPDPSPERPRSALAAAILSSSLTGQTWAIPPARPRSFSESDRSESFISEPNISTALYTRDRWSEDLASRPRLSSPYHSEEELEDKEEEVENEEDREDHIYQTLDRQDSCSIIEPVYALPIKPKTQTPQPTPMPGRRLPSPDFTEETSVQSPEASCDSSKKKASVKKSSASRKEDVPSVLPILTTDHPGPASQAKTPKHPTQPSPEPSRAHSEVQREVVQALPKKARMADEQKLLEERLHRLEQEISLSQASSNLRSSAGSQAELQNLRQHAQELVDENDALKLTVHRLNVELSRYQTRFRPLTKQESSKISGLPTTGSAPPWLLDMKYLSPLLLAYEDRINEKDALLQTTEEEVKRLRVHVEEVIKENERLHDEIAKIGGVSQKDCHQLQEQAFLVLQENQVLIDQLEAQHAKAKATHSRHRSEATKVSKQLMLLEAEKQRLQEDLEESRREVQKNMREVQVLQACLKDAITWDEHCNIAGKLRRQLEQQESTSKREMDELLLRVSSLQEENRSLALDKANLTADIKRIEAEVELTRQAKRKAERRMSVLKQQKEECVLKEEKTRHYLGAVISVAEHISQERDQLLHMASVLQQEKQGFISRILNGTVRFGKLQEQVKVYRRQASTRLAALEEAAEGRTASHQREILHLQRLLRERQEAEERLLQSKREVEEELEVVWQTATRQNQQMKDTLLDSRLTADLHGWPVSGSAYPGWPSQAPDETTSSPQNQPLSSELHLFTSHQSPGLQIRSVSKSDSDHPNNSLDEKQKHGLDFYC</sequence>
<feature type="coiled-coil region" evidence="1">
    <location>
        <begin position="373"/>
        <end position="600"/>
    </location>
</feature>
<feature type="compositionally biased region" description="Polar residues" evidence="2">
    <location>
        <begin position="779"/>
        <end position="791"/>
    </location>
</feature>
<gene>
    <name evidence="4" type="primary">cep89</name>
</gene>
<accession>A0AAJ7VGS9</accession>
<evidence type="ECO:0000256" key="1">
    <source>
        <dbReference type="SAM" id="Coils"/>
    </source>
</evidence>
<proteinExistence type="predicted"/>
<feature type="compositionally biased region" description="Pro residues" evidence="2">
    <location>
        <begin position="31"/>
        <end position="44"/>
    </location>
</feature>
<dbReference type="Proteomes" id="UP000694890">
    <property type="component" value="Linkage group LG2"/>
</dbReference>
<dbReference type="CTD" id="84902"/>
<dbReference type="GO" id="GO:0097539">
    <property type="term" value="C:ciliary transition fiber"/>
    <property type="evidence" value="ECO:0007669"/>
    <property type="project" value="TreeGrafter"/>
</dbReference>
<feature type="compositionally biased region" description="Polar residues" evidence="2">
    <location>
        <begin position="185"/>
        <end position="196"/>
    </location>
</feature>
<feature type="compositionally biased region" description="Low complexity" evidence="2">
    <location>
        <begin position="51"/>
        <end position="62"/>
    </location>
</feature>
<dbReference type="InterPro" id="IPR033545">
    <property type="entry name" value="CEP89"/>
</dbReference>
<dbReference type="GO" id="GO:0060271">
    <property type="term" value="P:cilium assembly"/>
    <property type="evidence" value="ECO:0007669"/>
    <property type="project" value="InterPro"/>
</dbReference>
<evidence type="ECO:0000313" key="3">
    <source>
        <dbReference type="Proteomes" id="UP000694890"/>
    </source>
</evidence>